<sequence>MFGPPLCSPLKITTFTTILSLAAGFFAWTFAGSIHARSRNLVPGVIIVATGGFAVFLVLQLKLDPDKMALDPECHHPRPRDSASQYFNEIAVHTSNVVKDLTEAKHNPALNRQVYEQALTLNAKIRPFPKEHLSELQRAVLALYGAQTAAALAIAMEPIAANARDARAFAKEAVAYAKVSNDTLASLMSRGDVAGQAAIDYVSTYKTQDKARYMEGLAKILEAQWAQLAGAKPEYSDADIAAAFSGLKSQFLRDISASTDGPIKWYCGSSKSKERAPCDAL</sequence>
<evidence type="ECO:0000313" key="3">
    <source>
        <dbReference type="Proteomes" id="UP000008385"/>
    </source>
</evidence>
<reference evidence="3" key="1">
    <citation type="submission" date="2006-01" db="EMBL/GenBank/DDBJ databases">
        <title>Genome of the cyst-dividing bacterium Ramlibacter tataouinensis.</title>
        <authorList>
            <person name="Barakat M."/>
            <person name="Ortet P."/>
            <person name="De Luca G."/>
            <person name="Jourlin-Castelli C."/>
            <person name="Ansaldi M."/>
            <person name="Py B."/>
            <person name="Fichant G."/>
            <person name="Coutinho P."/>
            <person name="Voulhoux R."/>
            <person name="Bastien O."/>
            <person name="Roy S."/>
            <person name="Marechal E."/>
            <person name="Henrissat B."/>
            <person name="Quentin Y."/>
            <person name="Noirot P."/>
            <person name="Filloux A."/>
            <person name="Mejean V."/>
            <person name="DuBow M."/>
            <person name="Barras F."/>
            <person name="Heulin T."/>
        </authorList>
    </citation>
    <scope>NUCLEOTIDE SEQUENCE [LARGE SCALE GENOMIC DNA]</scope>
    <source>
        <strain evidence="3">ATCC BAA-407 / DSM 14655 / LMG 21543 / TTB310</strain>
    </source>
</reference>
<feature type="transmembrane region" description="Helical" evidence="1">
    <location>
        <begin position="12"/>
        <end position="35"/>
    </location>
</feature>
<keyword evidence="3" id="KW-1185">Reference proteome</keyword>
<dbReference type="KEGG" id="rta:Rta_29460"/>
<accession>F5Y6H5</accession>
<name>F5Y6H5_RAMTT</name>
<reference evidence="2 3" key="2">
    <citation type="journal article" date="2011" name="PLoS ONE">
        <title>The Cyst-Dividing Bacterium Ramlibacter tataouinensis TTB310 Genome Reveals a Well-Stocked Toolbox for Adaptation to a Desert Environment.</title>
        <authorList>
            <person name="De Luca G."/>
            <person name="Barakat M."/>
            <person name="Ortet P."/>
            <person name="Fochesato S."/>
            <person name="Jourlin-Castelli C."/>
            <person name="Ansaldi M."/>
            <person name="Py B."/>
            <person name="Fichant G."/>
            <person name="Coutinho P.M."/>
            <person name="Voulhoux R."/>
            <person name="Bastien O."/>
            <person name="Marechal E."/>
            <person name="Henrissat B."/>
            <person name="Quentin Y."/>
            <person name="Noirot P."/>
            <person name="Filloux A."/>
            <person name="Mejean V."/>
            <person name="Dubow M.S."/>
            <person name="Barras F."/>
            <person name="Barbe V."/>
            <person name="Weissenbach J."/>
            <person name="Mihalcescu I."/>
            <person name="Vermeglio A."/>
            <person name="Achouak W."/>
            <person name="Heulin T."/>
        </authorList>
    </citation>
    <scope>NUCLEOTIDE SEQUENCE [LARGE SCALE GENOMIC DNA]</scope>
    <source>
        <strain evidence="3">ATCC BAA-407 / DSM 14655 / LMG 21543 / TTB310</strain>
    </source>
</reference>
<protein>
    <submittedName>
        <fullName evidence="2">Uncharacterized protein</fullName>
    </submittedName>
</protein>
<gene>
    <name evidence="2" type="ordered locus">Rta_29460</name>
</gene>
<keyword evidence="1" id="KW-1133">Transmembrane helix</keyword>
<dbReference type="HOGENOM" id="CLU_989980_0_0_4"/>
<evidence type="ECO:0000256" key="1">
    <source>
        <dbReference type="SAM" id="Phobius"/>
    </source>
</evidence>
<keyword evidence="1" id="KW-0812">Transmembrane</keyword>
<evidence type="ECO:0000313" key="2">
    <source>
        <dbReference type="EMBL" id="AEG94049.1"/>
    </source>
</evidence>
<organism evidence="2 3">
    <name type="scientific">Ramlibacter tataouinensis (strain ATCC BAA-407 / DSM 14655 / LMG 21543 / TTB310)</name>
    <dbReference type="NCBI Taxonomy" id="365046"/>
    <lineage>
        <taxon>Bacteria</taxon>
        <taxon>Pseudomonadati</taxon>
        <taxon>Pseudomonadota</taxon>
        <taxon>Betaproteobacteria</taxon>
        <taxon>Burkholderiales</taxon>
        <taxon>Comamonadaceae</taxon>
        <taxon>Ramlibacter</taxon>
    </lineage>
</organism>
<dbReference type="Proteomes" id="UP000008385">
    <property type="component" value="Chromosome"/>
</dbReference>
<proteinExistence type="predicted"/>
<feature type="transmembrane region" description="Helical" evidence="1">
    <location>
        <begin position="41"/>
        <end position="59"/>
    </location>
</feature>
<keyword evidence="1" id="KW-0472">Membrane</keyword>
<dbReference type="EMBL" id="CP000245">
    <property type="protein sequence ID" value="AEG94049.1"/>
    <property type="molecule type" value="Genomic_DNA"/>
</dbReference>
<dbReference type="AlphaFoldDB" id="F5Y6H5"/>